<keyword evidence="3" id="KW-1185">Reference proteome</keyword>
<dbReference type="Proteomes" id="UP001152747">
    <property type="component" value="Unassembled WGS sequence"/>
</dbReference>
<dbReference type="AlphaFoldDB" id="A0A9P1ITB6"/>
<gene>
    <name evidence="2" type="ORF">CAMP_LOCUS13479</name>
</gene>
<comment type="caution">
    <text evidence="2">The sequence shown here is derived from an EMBL/GenBank/DDBJ whole genome shotgun (WGS) entry which is preliminary data.</text>
</comment>
<sequence length="225" mass="26409">MDRNQPPNNSFDPDELMELSPEWNEDIINNENDQLTEHDNMEIQLENDPPNNESDSGHEEDGAVNQEAINATIASRFREVNKKNRSCVKMIEMKEAESRLKNEQHDVIFLEIYFKMRIMFDNLKLELNTIASCYKFEMASVYARTAAKCWLFAKRITGPNNEPSNLPLEHLKDLNTRNCEKKVNRFMMVLEQNPISEVLLDVLVINEPIFVERFKKVRNSYHSRK</sequence>
<reference evidence="2" key="1">
    <citation type="submission" date="2022-11" db="EMBL/GenBank/DDBJ databases">
        <authorList>
            <person name="Kikuchi T."/>
        </authorList>
    </citation>
    <scope>NUCLEOTIDE SEQUENCE</scope>
    <source>
        <strain evidence="2">PS1010</strain>
    </source>
</reference>
<protein>
    <submittedName>
        <fullName evidence="2">Uncharacterized protein</fullName>
    </submittedName>
</protein>
<evidence type="ECO:0000313" key="2">
    <source>
        <dbReference type="EMBL" id="CAI5450842.1"/>
    </source>
</evidence>
<name>A0A9P1ITB6_9PELO</name>
<feature type="compositionally biased region" description="Polar residues" evidence="1">
    <location>
        <begin position="1"/>
        <end position="11"/>
    </location>
</feature>
<proteinExistence type="predicted"/>
<evidence type="ECO:0000256" key="1">
    <source>
        <dbReference type="SAM" id="MobiDB-lite"/>
    </source>
</evidence>
<accession>A0A9P1ITB6</accession>
<feature type="region of interest" description="Disordered" evidence="1">
    <location>
        <begin position="1"/>
        <end position="61"/>
    </location>
</feature>
<evidence type="ECO:0000313" key="3">
    <source>
        <dbReference type="Proteomes" id="UP001152747"/>
    </source>
</evidence>
<organism evidence="2 3">
    <name type="scientific">Caenorhabditis angaria</name>
    <dbReference type="NCBI Taxonomy" id="860376"/>
    <lineage>
        <taxon>Eukaryota</taxon>
        <taxon>Metazoa</taxon>
        <taxon>Ecdysozoa</taxon>
        <taxon>Nematoda</taxon>
        <taxon>Chromadorea</taxon>
        <taxon>Rhabditida</taxon>
        <taxon>Rhabditina</taxon>
        <taxon>Rhabditomorpha</taxon>
        <taxon>Rhabditoidea</taxon>
        <taxon>Rhabditidae</taxon>
        <taxon>Peloderinae</taxon>
        <taxon>Caenorhabditis</taxon>
    </lineage>
</organism>
<dbReference type="EMBL" id="CANHGI010000005">
    <property type="protein sequence ID" value="CAI5450842.1"/>
    <property type="molecule type" value="Genomic_DNA"/>
</dbReference>